<dbReference type="EMBL" id="KZ819866">
    <property type="protein sequence ID" value="PWN51159.1"/>
    <property type="molecule type" value="Genomic_DNA"/>
</dbReference>
<feature type="non-terminal residue" evidence="1">
    <location>
        <position position="1"/>
    </location>
</feature>
<keyword evidence="2" id="KW-1185">Reference proteome</keyword>
<proteinExistence type="predicted"/>
<accession>A0ACD0NZP3</accession>
<evidence type="ECO:0000313" key="1">
    <source>
        <dbReference type="EMBL" id="PWN51159.1"/>
    </source>
</evidence>
<name>A0ACD0NZP3_9BASI</name>
<sequence length="199" mass="21919">EDPWCKSCKQRSQTCIYEAMVPRGRPQSRSERGAEVLEASVPASSRNRYGPYPSGDLRRLRSSPSIGSRSENILQVENRQSTRFDSYGAELRSIFPRLWGEDGSRYDLNVLNIIQATGAEVDQEDPVGGPKAKVRLPHDGTIGIMICEMMDSLGRVLTPLGCHPLGAGSQGSFFRCLKEDPSSAMFNDAEMMIDACTQG</sequence>
<reference evidence="1 2" key="1">
    <citation type="journal article" date="2018" name="Mol. Biol. Evol.">
        <title>Broad Genomic Sampling Reveals a Smut Pathogenic Ancestry of the Fungal Clade Ustilaginomycotina.</title>
        <authorList>
            <person name="Kijpornyongpan T."/>
            <person name="Mondo S.J."/>
            <person name="Barry K."/>
            <person name="Sandor L."/>
            <person name="Lee J."/>
            <person name="Lipzen A."/>
            <person name="Pangilinan J."/>
            <person name="LaButti K."/>
            <person name="Hainaut M."/>
            <person name="Henrissat B."/>
            <person name="Grigoriev I.V."/>
            <person name="Spatafora J.W."/>
            <person name="Aime M.C."/>
        </authorList>
    </citation>
    <scope>NUCLEOTIDE SEQUENCE [LARGE SCALE GENOMIC DNA]</scope>
    <source>
        <strain evidence="1 2">SA 807</strain>
    </source>
</reference>
<dbReference type="Proteomes" id="UP000245626">
    <property type="component" value="Unassembled WGS sequence"/>
</dbReference>
<organism evidence="1 2">
    <name type="scientific">Violaceomyces palustris</name>
    <dbReference type="NCBI Taxonomy" id="1673888"/>
    <lineage>
        <taxon>Eukaryota</taxon>
        <taxon>Fungi</taxon>
        <taxon>Dikarya</taxon>
        <taxon>Basidiomycota</taxon>
        <taxon>Ustilaginomycotina</taxon>
        <taxon>Ustilaginomycetes</taxon>
        <taxon>Violaceomycetales</taxon>
        <taxon>Violaceomycetaceae</taxon>
        <taxon>Violaceomyces</taxon>
    </lineage>
</organism>
<evidence type="ECO:0000313" key="2">
    <source>
        <dbReference type="Proteomes" id="UP000245626"/>
    </source>
</evidence>
<gene>
    <name evidence="1" type="ORF">IE53DRAFT_386496</name>
</gene>
<protein>
    <submittedName>
        <fullName evidence="1">Uncharacterized protein</fullName>
    </submittedName>
</protein>